<evidence type="ECO:0000256" key="5">
    <source>
        <dbReference type="ARBA" id="ARBA00052877"/>
    </source>
</evidence>
<evidence type="ECO:0000256" key="7">
    <source>
        <dbReference type="ARBA" id="ARBA00066524"/>
    </source>
</evidence>
<dbReference type="Pfam" id="PF00201">
    <property type="entry name" value="UDPGT"/>
    <property type="match status" value="1"/>
</dbReference>
<dbReference type="GO" id="GO:0080044">
    <property type="term" value="F:quercetin 7-O-glucosyltransferase activity"/>
    <property type="evidence" value="ECO:0007669"/>
    <property type="project" value="TreeGrafter"/>
</dbReference>
<evidence type="ECO:0000256" key="4">
    <source>
        <dbReference type="ARBA" id="ARBA00022821"/>
    </source>
</evidence>
<dbReference type="PANTHER" id="PTHR11926:SF1524">
    <property type="entry name" value="GLYCOSYLTRANSFERASE"/>
    <property type="match status" value="1"/>
</dbReference>
<evidence type="ECO:0000256" key="2">
    <source>
        <dbReference type="ARBA" id="ARBA00022676"/>
    </source>
</evidence>
<dbReference type="GO" id="GO:0006952">
    <property type="term" value="P:defense response"/>
    <property type="evidence" value="ECO:0007669"/>
    <property type="project" value="UniProtKB-KW"/>
</dbReference>
<evidence type="ECO:0000259" key="8">
    <source>
        <dbReference type="Pfam" id="PF26168"/>
    </source>
</evidence>
<reference evidence="9 10" key="1">
    <citation type="journal article" date="2014" name="PLoS ONE">
        <title>Global Analysis of Gene Expression Profiles in Physic Nut (Jatropha curcas L.) Seedlings Exposed to Salt Stress.</title>
        <authorList>
            <person name="Zhang L."/>
            <person name="Zhang C."/>
            <person name="Wu P."/>
            <person name="Chen Y."/>
            <person name="Li M."/>
            <person name="Jiang H."/>
            <person name="Wu G."/>
        </authorList>
    </citation>
    <scope>NUCLEOTIDE SEQUENCE [LARGE SCALE GENOMIC DNA]</scope>
    <source>
        <strain evidence="10">cv. GZQX0401</strain>
        <tissue evidence="9">Young leaves</tissue>
    </source>
</reference>
<dbReference type="SUPFAM" id="SSF53756">
    <property type="entry name" value="UDP-Glycosyltransferase/glycogen phosphorylase"/>
    <property type="match status" value="1"/>
</dbReference>
<dbReference type="InterPro" id="IPR058980">
    <property type="entry name" value="Glyco_transf_N"/>
</dbReference>
<dbReference type="EMBL" id="KK914318">
    <property type="protein sequence ID" value="KDP41398.1"/>
    <property type="molecule type" value="Genomic_DNA"/>
</dbReference>
<keyword evidence="3" id="KW-0808">Transferase</keyword>
<dbReference type="Pfam" id="PF26168">
    <property type="entry name" value="Glyco_transf_N"/>
    <property type="match status" value="1"/>
</dbReference>
<protein>
    <recommendedName>
        <fullName evidence="7">linamarin synthase</fullName>
        <ecNumber evidence="7">2.4.1.63</ecNumber>
    </recommendedName>
</protein>
<evidence type="ECO:0000256" key="1">
    <source>
        <dbReference type="ARBA" id="ARBA00009995"/>
    </source>
</evidence>
<dbReference type="Proteomes" id="UP000027138">
    <property type="component" value="Unassembled WGS sequence"/>
</dbReference>
<evidence type="ECO:0000313" key="9">
    <source>
        <dbReference type="EMBL" id="KDP41398.1"/>
    </source>
</evidence>
<keyword evidence="10" id="KW-1185">Reference proteome</keyword>
<dbReference type="GO" id="GO:0080043">
    <property type="term" value="F:quercetin 3-O-glucosyltransferase activity"/>
    <property type="evidence" value="ECO:0007669"/>
    <property type="project" value="TreeGrafter"/>
</dbReference>
<accession>A0A067L2D9</accession>
<dbReference type="FunFam" id="3.40.50.2000:FF:000027">
    <property type="entry name" value="Glycosyltransferase"/>
    <property type="match status" value="1"/>
</dbReference>
<dbReference type="GO" id="GO:0050057">
    <property type="term" value="F:linamarin synthase activity"/>
    <property type="evidence" value="ECO:0007669"/>
    <property type="project" value="UniProtKB-EC"/>
</dbReference>
<dbReference type="FunFam" id="3.40.50.2000:FF:000055">
    <property type="entry name" value="Glycosyltransferase"/>
    <property type="match status" value="1"/>
</dbReference>
<evidence type="ECO:0000256" key="6">
    <source>
        <dbReference type="ARBA" id="ARBA00056778"/>
    </source>
</evidence>
<name>A0A067L2D9_JATCU</name>
<comment type="catalytic activity">
    <reaction evidence="5">
        <text>2-hydroxy-2-methylpropanenitrile + UDP-alpha-D-glucose = linamarin + UDP + H(+)</text>
        <dbReference type="Rhea" id="RHEA:20009"/>
        <dbReference type="ChEBI" id="CHEBI:15348"/>
        <dbReference type="ChEBI" id="CHEBI:15378"/>
        <dbReference type="ChEBI" id="CHEBI:16441"/>
        <dbReference type="ChEBI" id="CHEBI:58223"/>
        <dbReference type="ChEBI" id="CHEBI:58885"/>
        <dbReference type="EC" id="2.4.1.63"/>
    </reaction>
</comment>
<gene>
    <name evidence="9" type="ORF">JCGZ_15805</name>
</gene>
<comment type="similarity">
    <text evidence="1">Belongs to the UDP-glycosyltransferase family.</text>
</comment>
<evidence type="ECO:0000313" key="10">
    <source>
        <dbReference type="Proteomes" id="UP000027138"/>
    </source>
</evidence>
<dbReference type="Gene3D" id="3.40.50.2000">
    <property type="entry name" value="Glycogen Phosphorylase B"/>
    <property type="match status" value="2"/>
</dbReference>
<feature type="domain" description="Glycosyltransferase N-terminal" evidence="8">
    <location>
        <begin position="14"/>
        <end position="145"/>
    </location>
</feature>
<dbReference type="OrthoDB" id="5835829at2759"/>
<organism evidence="9 10">
    <name type="scientific">Jatropha curcas</name>
    <name type="common">Barbados nut</name>
    <dbReference type="NCBI Taxonomy" id="180498"/>
    <lineage>
        <taxon>Eukaryota</taxon>
        <taxon>Viridiplantae</taxon>
        <taxon>Streptophyta</taxon>
        <taxon>Embryophyta</taxon>
        <taxon>Tracheophyta</taxon>
        <taxon>Spermatophyta</taxon>
        <taxon>Magnoliopsida</taxon>
        <taxon>eudicotyledons</taxon>
        <taxon>Gunneridae</taxon>
        <taxon>Pentapetalae</taxon>
        <taxon>rosids</taxon>
        <taxon>fabids</taxon>
        <taxon>Malpighiales</taxon>
        <taxon>Euphorbiaceae</taxon>
        <taxon>Crotonoideae</taxon>
        <taxon>Jatropheae</taxon>
        <taxon>Jatropha</taxon>
    </lineage>
</organism>
<comment type="function">
    <text evidence="6">UDP-glucosyltransferase catalyzing in planta synthesis of cyanogenic glucosides. Able to glucosylate acetone cyanohydrin and 2-hydroxy-2-methylbutyronitrile, forming linamarin and lotaustralin. Also accepts, to some extent, a wide range of potential acceptor substrates, including simple alcohols, flavonoids, isoflavonoids and other hydroxynitriles such as p-hydroxymandelonitrile, mandelonitrile, (E)-4-hydroxy-2-methylbut-2-enenitrile and (E)- 2-(hydroxymethyl)but-2-enenitrile.</text>
</comment>
<keyword evidence="2" id="KW-0328">Glycosyltransferase</keyword>
<evidence type="ECO:0000256" key="3">
    <source>
        <dbReference type="ARBA" id="ARBA00022679"/>
    </source>
</evidence>
<dbReference type="EC" id="2.4.1.63" evidence="7"/>
<proteinExistence type="inferred from homology"/>
<dbReference type="CDD" id="cd03784">
    <property type="entry name" value="GT1_Gtf-like"/>
    <property type="match status" value="1"/>
</dbReference>
<dbReference type="AlphaFoldDB" id="A0A067L2D9"/>
<dbReference type="InterPro" id="IPR002213">
    <property type="entry name" value="UDP_glucos_trans"/>
</dbReference>
<dbReference type="PANTHER" id="PTHR11926">
    <property type="entry name" value="GLUCOSYL/GLUCURONOSYL TRANSFERASES"/>
    <property type="match status" value="1"/>
</dbReference>
<keyword evidence="4" id="KW-0611">Plant defense</keyword>
<sequence>MGSSIVENFGGHAVCIPFPAQGHINPMLKLAKLLHRKGFHITFVNTEYNHQRLLKSRGSNSIDCLSTFRFETIPDGLPPSDHADSTQDVPSLCDSTKKNCLPPFRDLLFKLNDNTSSSSSKVPPVTCIVSDFVMSFTIEAAKELEIPIVLSWTASACGFMAYAHYRQLVEKGFVPLKDASYLTNGFLDTVIDWIPGMEGISLKYLPSFVRTLEPEDVVVNFVIGEFENARYASAIIINTFDELEHEVLMHLPFIFPNPIYTIGPLQQFQDDQDQVKENYLNRIKSNLWKEQPGCLEWLDSKKPESVIYVNFGSVTVMSPEQLIEFAWGLANSKKPFLWVIRPDLVNGDSAIIPVEFLQETKERGLLASWSSQEEVLRHPSIGGFLTHNGWNSTLESLCGGVPLICWPFFAEQQTNCWFCCNKWKIGIEIEKDVKRNEIERLVQELIDGKQGKELKKKVMEWKLKAEEATASANGSSYANLDRVINEVLLCKTN</sequence>